<evidence type="ECO:0000313" key="6">
    <source>
        <dbReference type="Proteomes" id="UP001497497"/>
    </source>
</evidence>
<keyword evidence="1 3" id="KW-0863">Zinc-finger</keyword>
<feature type="domain" description="RING-type" evidence="4">
    <location>
        <begin position="122"/>
        <end position="173"/>
    </location>
</feature>
<evidence type="ECO:0000256" key="3">
    <source>
        <dbReference type="PROSITE-ProRule" id="PRU00175"/>
    </source>
</evidence>
<dbReference type="GO" id="GO:0008270">
    <property type="term" value="F:zinc ion binding"/>
    <property type="evidence" value="ECO:0007669"/>
    <property type="project" value="UniProtKB-KW"/>
</dbReference>
<dbReference type="AlphaFoldDB" id="A0AAV2H2L1"/>
<dbReference type="PROSITE" id="PS50089">
    <property type="entry name" value="ZF_RING_2"/>
    <property type="match status" value="1"/>
</dbReference>
<proteinExistence type="predicted"/>
<reference evidence="5 6" key="1">
    <citation type="submission" date="2024-04" db="EMBL/GenBank/DDBJ databases">
        <authorList>
            <consortium name="Genoscope - CEA"/>
            <person name="William W."/>
        </authorList>
    </citation>
    <scope>NUCLEOTIDE SEQUENCE [LARGE SCALE GENOMIC DNA]</scope>
</reference>
<keyword evidence="6" id="KW-1185">Reference proteome</keyword>
<keyword evidence="2" id="KW-0862">Zinc</keyword>
<dbReference type="InterPro" id="IPR001841">
    <property type="entry name" value="Znf_RING"/>
</dbReference>
<gene>
    <name evidence="5" type="ORF">GSLYS_00002051001</name>
</gene>
<evidence type="ECO:0000256" key="1">
    <source>
        <dbReference type="ARBA" id="ARBA00022771"/>
    </source>
</evidence>
<dbReference type="InterPro" id="IPR013083">
    <property type="entry name" value="Znf_RING/FYVE/PHD"/>
</dbReference>
<dbReference type="Gene3D" id="3.30.40.10">
    <property type="entry name" value="Zinc/RING finger domain, C3HC4 (zinc finger)"/>
    <property type="match status" value="1"/>
</dbReference>
<sequence>MSKEFSCLKFKGNHGESDLKLQQFTRQDLEPDNKPFLTCRARELTIPHTFRNRREILDQGYYLKDTILLCCYSCNAHISKSANSTRLREGHLEHCLHRHVKKLDKTPEDVFVNENPADNEACVFCRVKLKKVLLPCSHLICCIDCLLQELHSGPSGATGPSEPRNEGIKCPYCGTYCSQYSVIQWE</sequence>
<evidence type="ECO:0000313" key="5">
    <source>
        <dbReference type="EMBL" id="CAL1527881.1"/>
    </source>
</evidence>
<evidence type="ECO:0000256" key="2">
    <source>
        <dbReference type="ARBA" id="ARBA00022833"/>
    </source>
</evidence>
<evidence type="ECO:0000259" key="4">
    <source>
        <dbReference type="PROSITE" id="PS50089"/>
    </source>
</evidence>
<protein>
    <recommendedName>
        <fullName evidence="4">RING-type domain-containing protein</fullName>
    </recommendedName>
</protein>
<organism evidence="5 6">
    <name type="scientific">Lymnaea stagnalis</name>
    <name type="common">Great pond snail</name>
    <name type="synonym">Helix stagnalis</name>
    <dbReference type="NCBI Taxonomy" id="6523"/>
    <lineage>
        <taxon>Eukaryota</taxon>
        <taxon>Metazoa</taxon>
        <taxon>Spiralia</taxon>
        <taxon>Lophotrochozoa</taxon>
        <taxon>Mollusca</taxon>
        <taxon>Gastropoda</taxon>
        <taxon>Heterobranchia</taxon>
        <taxon>Euthyneura</taxon>
        <taxon>Panpulmonata</taxon>
        <taxon>Hygrophila</taxon>
        <taxon>Lymnaeoidea</taxon>
        <taxon>Lymnaeidae</taxon>
        <taxon>Lymnaea</taxon>
    </lineage>
</organism>
<name>A0AAV2H2L1_LYMST</name>
<dbReference type="EMBL" id="CAXITT010000024">
    <property type="protein sequence ID" value="CAL1527881.1"/>
    <property type="molecule type" value="Genomic_DNA"/>
</dbReference>
<keyword evidence="1 3" id="KW-0479">Metal-binding</keyword>
<comment type="caution">
    <text evidence="5">The sequence shown here is derived from an EMBL/GenBank/DDBJ whole genome shotgun (WGS) entry which is preliminary data.</text>
</comment>
<dbReference type="Proteomes" id="UP001497497">
    <property type="component" value="Unassembled WGS sequence"/>
</dbReference>
<accession>A0AAV2H2L1</accession>